<protein>
    <recommendedName>
        <fullName evidence="6">RING-type domain-containing protein</fullName>
    </recommendedName>
</protein>
<dbReference type="InterPro" id="IPR001841">
    <property type="entry name" value="Znf_RING"/>
</dbReference>
<evidence type="ECO:0000259" key="6">
    <source>
        <dbReference type="PROSITE" id="PS50089"/>
    </source>
</evidence>
<dbReference type="EMBL" id="RCHS01001415">
    <property type="protein sequence ID" value="RMX53611.1"/>
    <property type="molecule type" value="Genomic_DNA"/>
</dbReference>
<feature type="compositionally biased region" description="Acidic residues" evidence="5">
    <location>
        <begin position="366"/>
        <end position="375"/>
    </location>
</feature>
<sequence>MIENPSIHNNVSSKDQSGFQVQQINFSEDSGFGMLYLWYYTAIFLCSYSILSRPVTLACGHSGCKNCMETWVESTATPLCPQCRATFLKEELRINVAMDKATRDFPVKCNSQGCQWKGNYSNANDHLTHCPKVRERCPNEGCQHVAAREEMTAHTCPKERIAYVEHHYQGTHPVEDPPEEHLLESSATGECVDAQSNAEVRVAESGTEEPTAVIAASEPNTRTSTAEANSQATHPSKTPKRKSGRACKPKKKPRLCDVVEQSNEQMRQMQDYMQNNSTTPKARSKEREEDREFFRHMFGMMLQTMMGMTQMLLQGAGPGYHPPNQVYAPQGVQPNYSFLPSGMGFGFDTPSARPSSSSSVTSDPSSFEENDYFTL</sequence>
<keyword evidence="2 4" id="KW-0863">Zinc-finger</keyword>
<comment type="caution">
    <text evidence="7">The sequence shown here is derived from an EMBL/GenBank/DDBJ whole genome shotgun (WGS) entry which is preliminary data.</text>
</comment>
<feature type="compositionally biased region" description="Polar residues" evidence="5">
    <location>
        <begin position="218"/>
        <end position="236"/>
    </location>
</feature>
<evidence type="ECO:0000256" key="2">
    <source>
        <dbReference type="ARBA" id="ARBA00022771"/>
    </source>
</evidence>
<dbReference type="InterPro" id="IPR013083">
    <property type="entry name" value="Znf_RING/FYVE/PHD"/>
</dbReference>
<evidence type="ECO:0000313" key="8">
    <source>
        <dbReference type="Proteomes" id="UP000275408"/>
    </source>
</evidence>
<feature type="region of interest" description="Disordered" evidence="5">
    <location>
        <begin position="346"/>
        <end position="375"/>
    </location>
</feature>
<dbReference type="STRING" id="46731.A0A3M6UIW7"/>
<keyword evidence="1" id="KW-0479">Metal-binding</keyword>
<evidence type="ECO:0000256" key="3">
    <source>
        <dbReference type="ARBA" id="ARBA00022833"/>
    </source>
</evidence>
<reference evidence="7 8" key="1">
    <citation type="journal article" date="2018" name="Sci. Rep.">
        <title>Comparative analysis of the Pocillopora damicornis genome highlights role of immune system in coral evolution.</title>
        <authorList>
            <person name="Cunning R."/>
            <person name="Bay R.A."/>
            <person name="Gillette P."/>
            <person name="Baker A.C."/>
            <person name="Traylor-Knowles N."/>
        </authorList>
    </citation>
    <scope>NUCLEOTIDE SEQUENCE [LARGE SCALE GENOMIC DNA]</scope>
    <source>
        <strain evidence="7">RSMAS</strain>
        <tissue evidence="7">Whole animal</tissue>
    </source>
</reference>
<keyword evidence="3" id="KW-0862">Zinc</keyword>
<evidence type="ECO:0000256" key="5">
    <source>
        <dbReference type="SAM" id="MobiDB-lite"/>
    </source>
</evidence>
<feature type="compositionally biased region" description="Basic residues" evidence="5">
    <location>
        <begin position="237"/>
        <end position="253"/>
    </location>
</feature>
<dbReference type="Pfam" id="PF00097">
    <property type="entry name" value="zf-C3HC4"/>
    <property type="match status" value="1"/>
</dbReference>
<name>A0A3M6UIW7_POCDA</name>
<feature type="region of interest" description="Disordered" evidence="5">
    <location>
        <begin position="199"/>
        <end position="255"/>
    </location>
</feature>
<accession>A0A3M6UIW7</accession>
<evidence type="ECO:0000313" key="7">
    <source>
        <dbReference type="EMBL" id="RMX53611.1"/>
    </source>
</evidence>
<dbReference type="SUPFAM" id="SSF57850">
    <property type="entry name" value="RING/U-box"/>
    <property type="match status" value="1"/>
</dbReference>
<feature type="domain" description="RING-type" evidence="6">
    <location>
        <begin position="45"/>
        <end position="84"/>
    </location>
</feature>
<dbReference type="Gene3D" id="3.30.40.10">
    <property type="entry name" value="Zinc/RING finger domain, C3HC4 (zinc finger)"/>
    <property type="match status" value="2"/>
</dbReference>
<dbReference type="Proteomes" id="UP000275408">
    <property type="component" value="Unassembled WGS sequence"/>
</dbReference>
<feature type="compositionally biased region" description="Polar residues" evidence="5">
    <location>
        <begin position="267"/>
        <end position="281"/>
    </location>
</feature>
<dbReference type="SUPFAM" id="SSF49599">
    <property type="entry name" value="TRAF domain-like"/>
    <property type="match status" value="1"/>
</dbReference>
<feature type="region of interest" description="Disordered" evidence="5">
    <location>
        <begin position="267"/>
        <end position="289"/>
    </location>
</feature>
<dbReference type="PANTHER" id="PTHR10131">
    <property type="entry name" value="TNF RECEPTOR ASSOCIATED FACTOR"/>
    <property type="match status" value="1"/>
</dbReference>
<dbReference type="GO" id="GO:0008270">
    <property type="term" value="F:zinc ion binding"/>
    <property type="evidence" value="ECO:0007669"/>
    <property type="project" value="UniProtKB-KW"/>
</dbReference>
<organism evidence="7 8">
    <name type="scientific">Pocillopora damicornis</name>
    <name type="common">Cauliflower coral</name>
    <name type="synonym">Millepora damicornis</name>
    <dbReference type="NCBI Taxonomy" id="46731"/>
    <lineage>
        <taxon>Eukaryota</taxon>
        <taxon>Metazoa</taxon>
        <taxon>Cnidaria</taxon>
        <taxon>Anthozoa</taxon>
        <taxon>Hexacorallia</taxon>
        <taxon>Scleractinia</taxon>
        <taxon>Astrocoeniina</taxon>
        <taxon>Pocilloporidae</taxon>
        <taxon>Pocillopora</taxon>
    </lineage>
</organism>
<dbReference type="PROSITE" id="PS50089">
    <property type="entry name" value="ZF_RING_2"/>
    <property type="match status" value="1"/>
</dbReference>
<evidence type="ECO:0000256" key="4">
    <source>
        <dbReference type="PROSITE-ProRule" id="PRU00175"/>
    </source>
</evidence>
<keyword evidence="8" id="KW-1185">Reference proteome</keyword>
<dbReference type="AlphaFoldDB" id="A0A3M6UIW7"/>
<proteinExistence type="predicted"/>
<gene>
    <name evidence="7" type="ORF">pdam_00025543</name>
</gene>
<evidence type="ECO:0000256" key="1">
    <source>
        <dbReference type="ARBA" id="ARBA00022723"/>
    </source>
</evidence>
<dbReference type="PANTHER" id="PTHR10131:SF94">
    <property type="entry name" value="TNF RECEPTOR-ASSOCIATED FACTOR 4"/>
    <property type="match status" value="1"/>
</dbReference>
<dbReference type="OrthoDB" id="5958811at2759"/>
<feature type="compositionally biased region" description="Low complexity" evidence="5">
    <location>
        <begin position="350"/>
        <end position="365"/>
    </location>
</feature>
<dbReference type="InterPro" id="IPR018957">
    <property type="entry name" value="Znf_C3HC4_RING-type"/>
</dbReference>